<dbReference type="RefSeq" id="WP_229230442.1">
    <property type="nucleotide sequence ID" value="NZ_AP024525.1"/>
</dbReference>
<dbReference type="Proteomes" id="UP001319861">
    <property type="component" value="Chromosome"/>
</dbReference>
<name>A0ABM7PZN0_SINCY</name>
<organism evidence="2 3">
    <name type="scientific">Sinomonas cyclohexanicum</name>
    <name type="common">Corynebacterium cyclohexanicum</name>
    <dbReference type="NCBI Taxonomy" id="322009"/>
    <lineage>
        <taxon>Bacteria</taxon>
        <taxon>Bacillati</taxon>
        <taxon>Actinomycetota</taxon>
        <taxon>Actinomycetes</taxon>
        <taxon>Micrococcales</taxon>
        <taxon>Micrococcaceae</taxon>
        <taxon>Sinomonas</taxon>
    </lineage>
</organism>
<protein>
    <recommendedName>
        <fullName evidence="1">Aminoglycoside phosphotransferase domain-containing protein</fullName>
    </recommendedName>
</protein>
<dbReference type="SUPFAM" id="SSF56112">
    <property type="entry name" value="Protein kinase-like (PK-like)"/>
    <property type="match status" value="1"/>
</dbReference>
<evidence type="ECO:0000313" key="2">
    <source>
        <dbReference type="EMBL" id="BCT77768.1"/>
    </source>
</evidence>
<keyword evidence="3" id="KW-1185">Reference proteome</keyword>
<dbReference type="Gene3D" id="3.90.1200.10">
    <property type="match status" value="1"/>
</dbReference>
<sequence>MPSDTPLTAAQRGLVDAWFGDWELLEDHSWGIQGIHVLRISTGRGPVVIKASGTSHHIVREARAHRQMTGPLLALDPPRSARLLHADTRAGVLAATWLPGRLVEGGPHERSAEAFRQAGELLALVHVPRERTASYDPAALHKVGDFLARAHGLAPAPHLRIAERLAAAHRPAPRWLYATHGDFQPRNWVLDGDPAAGGLVSLIDWGRAGYRPWVTDLVRLEHQSFQAGPGQSAHDAARLRAAFHAGYGRDPASEPGSWLLDNLLQALGTVVWAHEVGDAPFEDEGRRMLARAVEWFG</sequence>
<dbReference type="InterPro" id="IPR011009">
    <property type="entry name" value="Kinase-like_dom_sf"/>
</dbReference>
<reference evidence="2 3" key="1">
    <citation type="journal article" date="2021" name="J. Biosci. Bioeng.">
        <title>Identification and characterization of a chc gene cluster responsible for the aromatization pathway of cyclohexanecarboxylate degradation in Sinomonas cyclohexanicum ATCC 51369.</title>
        <authorList>
            <person name="Yamamoto T."/>
            <person name="Hasegawa Y."/>
            <person name="Lau P.C.K."/>
            <person name="Iwaki H."/>
        </authorList>
    </citation>
    <scope>NUCLEOTIDE SEQUENCE [LARGE SCALE GENOMIC DNA]</scope>
    <source>
        <strain evidence="2 3">ATCC 51369</strain>
    </source>
</reference>
<dbReference type="Pfam" id="PF01636">
    <property type="entry name" value="APH"/>
    <property type="match status" value="1"/>
</dbReference>
<gene>
    <name evidence="2" type="ORF">SCMU_36100</name>
</gene>
<accession>A0ABM7PZN0</accession>
<evidence type="ECO:0000259" key="1">
    <source>
        <dbReference type="Pfam" id="PF01636"/>
    </source>
</evidence>
<proteinExistence type="predicted"/>
<feature type="domain" description="Aminoglycoside phosphotransferase" evidence="1">
    <location>
        <begin position="78"/>
        <end position="251"/>
    </location>
</feature>
<dbReference type="EMBL" id="AP024525">
    <property type="protein sequence ID" value="BCT77768.1"/>
    <property type="molecule type" value="Genomic_DNA"/>
</dbReference>
<dbReference type="InterPro" id="IPR002575">
    <property type="entry name" value="Aminoglycoside_PTrfase"/>
</dbReference>
<evidence type="ECO:0000313" key="3">
    <source>
        <dbReference type="Proteomes" id="UP001319861"/>
    </source>
</evidence>